<dbReference type="Proteomes" id="UP000192288">
    <property type="component" value="Unassembled WGS sequence"/>
</dbReference>
<organism evidence="2 3">
    <name type="scientific">Leuconostoc pseudomesenteroides</name>
    <dbReference type="NCBI Taxonomy" id="33968"/>
    <lineage>
        <taxon>Bacteria</taxon>
        <taxon>Bacillati</taxon>
        <taxon>Bacillota</taxon>
        <taxon>Bacilli</taxon>
        <taxon>Lactobacillales</taxon>
        <taxon>Lactobacillaceae</taxon>
        <taxon>Leuconostoc</taxon>
    </lineage>
</organism>
<evidence type="ECO:0000256" key="1">
    <source>
        <dbReference type="SAM" id="Phobius"/>
    </source>
</evidence>
<feature type="transmembrane region" description="Helical" evidence="1">
    <location>
        <begin position="171"/>
        <end position="197"/>
    </location>
</feature>
<proteinExistence type="predicted"/>
<dbReference type="eggNOG" id="COG1277">
    <property type="taxonomic scope" value="Bacteria"/>
</dbReference>
<dbReference type="Pfam" id="PF12730">
    <property type="entry name" value="ABC2_membrane_4"/>
    <property type="match status" value="1"/>
</dbReference>
<feature type="transmembrane region" description="Helical" evidence="1">
    <location>
        <begin position="232"/>
        <end position="250"/>
    </location>
</feature>
<dbReference type="RefSeq" id="WP_004914851.1">
    <property type="nucleotide sequence ID" value="NZ_MPLS01000026.1"/>
</dbReference>
<feature type="transmembrane region" description="Helical" evidence="1">
    <location>
        <begin position="51"/>
        <end position="73"/>
    </location>
</feature>
<keyword evidence="1" id="KW-0812">Transmembrane</keyword>
<feature type="transmembrane region" description="Helical" evidence="1">
    <location>
        <begin position="94"/>
        <end position="120"/>
    </location>
</feature>
<feature type="transmembrane region" description="Helical" evidence="1">
    <location>
        <begin position="140"/>
        <end position="164"/>
    </location>
</feature>
<reference evidence="2 3" key="1">
    <citation type="journal article" date="2017" name="Front. Microbiol.">
        <title>Genomic Characterization of Dairy Associated Leuconostoc Species and Diversity of Leuconostocs in Undefined Mixed Mesophilic Starter Cultures.</title>
        <authorList>
            <person name="Frantzen C.A."/>
            <person name="Kot W."/>
            <person name="Pedersen T.B."/>
            <person name="Ardo Y.M."/>
            <person name="Broadbent J.R."/>
            <person name="Neve H."/>
            <person name="Hansen L.H."/>
            <person name="Dal Bello F."/>
            <person name="Ostlie H.M."/>
            <person name="Kleppen H.P."/>
            <person name="Vogensen F.K."/>
            <person name="Holo H."/>
        </authorList>
    </citation>
    <scope>NUCLEOTIDE SEQUENCE [LARGE SCALE GENOMIC DNA]</scope>
    <source>
        <strain evidence="2 3">LMGCF08</strain>
    </source>
</reference>
<sequence>MLTLMKQEYYKAFKQNKLYVWLILSLIFPIAIIGIFKSQRTPSAVINLGQALLYVQMAGIIITALSVSQEFGFGTIRPLLSRRFSRGSVFVSKLLLNLSVYIGLFVTAFIGTVLAVALFIPKYDFSQSLGYTGNSWQTMGISMLDTAIQMVFVAALVLMITNLVKSSGAAIGLGVVMIVATPLLSAISLKLIGLAPFLKWNPFNIYLGMSNLGMLSPSLLKQAMNISQNDLIIVYFIYIILMYGIAYLIFKKRSV</sequence>
<accession>A0A1X0VCP8</accession>
<feature type="transmembrane region" description="Helical" evidence="1">
    <location>
        <begin position="18"/>
        <end position="36"/>
    </location>
</feature>
<name>A0A1X0VCP8_LEUPS</name>
<keyword evidence="1" id="KW-0472">Membrane</keyword>
<dbReference type="PANTHER" id="PTHR37305">
    <property type="entry name" value="INTEGRAL MEMBRANE PROTEIN-RELATED"/>
    <property type="match status" value="1"/>
</dbReference>
<evidence type="ECO:0000313" key="2">
    <source>
        <dbReference type="EMBL" id="ORI97414.1"/>
    </source>
</evidence>
<protein>
    <submittedName>
        <fullName evidence="2">ABC transporter permease</fullName>
    </submittedName>
</protein>
<dbReference type="EMBL" id="MPLS01000026">
    <property type="protein sequence ID" value="ORI97414.1"/>
    <property type="molecule type" value="Genomic_DNA"/>
</dbReference>
<gene>
    <name evidence="2" type="ORF">BMR96_07350</name>
</gene>
<evidence type="ECO:0000313" key="3">
    <source>
        <dbReference type="Proteomes" id="UP000192288"/>
    </source>
</evidence>
<dbReference type="AlphaFoldDB" id="A0A1X0VCP8"/>
<keyword evidence="1" id="KW-1133">Transmembrane helix</keyword>
<dbReference type="STRING" id="33968.BMS77_00900"/>
<comment type="caution">
    <text evidence="2">The sequence shown here is derived from an EMBL/GenBank/DDBJ whole genome shotgun (WGS) entry which is preliminary data.</text>
</comment>
<dbReference type="PANTHER" id="PTHR37305:SF1">
    <property type="entry name" value="MEMBRANE PROTEIN"/>
    <property type="match status" value="1"/>
</dbReference>